<name>A0ABQ8ZTR4_9ROSI</name>
<evidence type="ECO:0000256" key="2">
    <source>
        <dbReference type="ARBA" id="ARBA00022658"/>
    </source>
</evidence>
<dbReference type="InterPro" id="IPR032629">
    <property type="entry name" value="DCB_dom"/>
</dbReference>
<dbReference type="PANTHER" id="PTHR10663:SF108">
    <property type="entry name" value="BREFELDIN A-INHIBITED GUANINE NUCLEOTIDE-EXCHANGE PROTEIN 1"/>
    <property type="match status" value="1"/>
</dbReference>
<comment type="caution">
    <text evidence="7">The sequence shown here is derived from an EMBL/GenBank/DDBJ whole genome shotgun (WGS) entry which is preliminary data.</text>
</comment>
<organism evidence="7 8">
    <name type="scientific">Salix suchowensis</name>
    <dbReference type="NCBI Taxonomy" id="1278906"/>
    <lineage>
        <taxon>Eukaryota</taxon>
        <taxon>Viridiplantae</taxon>
        <taxon>Streptophyta</taxon>
        <taxon>Embryophyta</taxon>
        <taxon>Tracheophyta</taxon>
        <taxon>Spermatophyta</taxon>
        <taxon>Magnoliopsida</taxon>
        <taxon>eudicotyledons</taxon>
        <taxon>Gunneridae</taxon>
        <taxon>Pentapetalae</taxon>
        <taxon>rosids</taxon>
        <taxon>fabids</taxon>
        <taxon>Malpighiales</taxon>
        <taxon>Salicaceae</taxon>
        <taxon>Saliceae</taxon>
        <taxon>Salix</taxon>
    </lineage>
</organism>
<dbReference type="EMBL" id="JAPFFI010000026">
    <property type="protein sequence ID" value="KAJ6309475.1"/>
    <property type="molecule type" value="Genomic_DNA"/>
</dbReference>
<dbReference type="Pfam" id="PF16213">
    <property type="entry name" value="DCB"/>
    <property type="match status" value="1"/>
</dbReference>
<dbReference type="PANTHER" id="PTHR10663">
    <property type="entry name" value="GUANYL-NUCLEOTIDE EXCHANGE FACTOR"/>
    <property type="match status" value="1"/>
</dbReference>
<reference evidence="7" key="2">
    <citation type="journal article" date="2023" name="Int. J. Mol. Sci.">
        <title>De Novo Assembly and Annotation of 11 Diverse Shrub Willow (Salix) Genomes Reveals Novel Gene Organization in Sex-Linked Regions.</title>
        <authorList>
            <person name="Hyden B."/>
            <person name="Feng K."/>
            <person name="Yates T.B."/>
            <person name="Jawdy S."/>
            <person name="Cereghino C."/>
            <person name="Smart L.B."/>
            <person name="Muchero W."/>
        </authorList>
    </citation>
    <scope>NUCLEOTIDE SEQUENCE</scope>
    <source>
        <tissue evidence="7">Shoot tip</tissue>
    </source>
</reference>
<keyword evidence="8" id="KW-1185">Reference proteome</keyword>
<evidence type="ECO:0000259" key="5">
    <source>
        <dbReference type="Pfam" id="PF12783"/>
    </source>
</evidence>
<proteinExistence type="predicted"/>
<accession>A0ABQ8ZTR4</accession>
<evidence type="ECO:0000256" key="3">
    <source>
        <dbReference type="ARBA" id="ARBA00022927"/>
    </source>
</evidence>
<dbReference type="Proteomes" id="UP001141253">
    <property type="component" value="Unassembled WGS sequence"/>
</dbReference>
<evidence type="ECO:0000313" key="7">
    <source>
        <dbReference type="EMBL" id="KAJ6309475.1"/>
    </source>
</evidence>
<feature type="domain" description="Mon2/Sec7/BIG1-like dimerisation and cyclophilin-binding" evidence="6">
    <location>
        <begin position="84"/>
        <end position="150"/>
    </location>
</feature>
<feature type="domain" description="Mon2/Sec7/BIG1-like HUS" evidence="5">
    <location>
        <begin position="261"/>
        <end position="406"/>
    </location>
</feature>
<evidence type="ECO:0000256" key="1">
    <source>
        <dbReference type="ARBA" id="ARBA00022448"/>
    </source>
</evidence>
<evidence type="ECO:0008006" key="9">
    <source>
        <dbReference type="Google" id="ProtNLM"/>
    </source>
</evidence>
<keyword evidence="1" id="KW-0813">Transport</keyword>
<dbReference type="Pfam" id="PF12783">
    <property type="entry name" value="Sec7-like_HUS"/>
    <property type="match status" value="1"/>
</dbReference>
<dbReference type="InterPro" id="IPR032691">
    <property type="entry name" value="Mon2/Sec7/BIG1-like_HUS"/>
</dbReference>
<sequence length="407" mass="44666">MSASQYLGGPSSCGRALGPCLDKIVKNAAWRKHSHLVLSCKSVLDKLESLPADSISISISISHSPLLSLSPSDSSSLRLRLPQAVELSMLRVLLSAVRSPCVLIRGECLVHIVRTCYNIYLGGLNGTNQICAKSVLAQIMLVVFTRVEEDSMDVNVKTVSVGELLQFTDKNLNEGSSIHFCQNYVNEVMAASEGVPDDKWLHNQPTDELQNGSGGAGDDDDKVAEEDHKSELGNKETNGEADTDVGVGASGGGEVGGSKIREDGFLLFRNLCKLSMKFSSQETPDDRILLRGKILSLELLKVIMDNGGPVWRNNERFLNTIKQFLCLSLIKNTALSVMAIFQLQCSIFMMLLVKFRSGLKEEIGIFFPMLVLRVLENVNQPSFLQKMTVLNFLDKISQDSQIIVDIL</sequence>
<feature type="region of interest" description="Disordered" evidence="4">
    <location>
        <begin position="197"/>
        <end position="255"/>
    </location>
</feature>
<evidence type="ECO:0000313" key="8">
    <source>
        <dbReference type="Proteomes" id="UP001141253"/>
    </source>
</evidence>
<evidence type="ECO:0000256" key="4">
    <source>
        <dbReference type="SAM" id="MobiDB-lite"/>
    </source>
</evidence>
<gene>
    <name evidence="7" type="ORF">OIU77_015272</name>
</gene>
<feature type="compositionally biased region" description="Basic and acidic residues" evidence="4">
    <location>
        <begin position="225"/>
        <end position="238"/>
    </location>
</feature>
<evidence type="ECO:0000259" key="6">
    <source>
        <dbReference type="Pfam" id="PF16213"/>
    </source>
</evidence>
<keyword evidence="2" id="KW-0344">Guanine-nucleotide releasing factor</keyword>
<reference evidence="7" key="1">
    <citation type="submission" date="2022-10" db="EMBL/GenBank/DDBJ databases">
        <authorList>
            <person name="Hyden B.L."/>
            <person name="Feng K."/>
            <person name="Yates T."/>
            <person name="Jawdy S."/>
            <person name="Smart L.B."/>
            <person name="Muchero W."/>
        </authorList>
    </citation>
    <scope>NUCLEOTIDE SEQUENCE</scope>
    <source>
        <tissue evidence="7">Shoot tip</tissue>
    </source>
</reference>
<keyword evidence="3" id="KW-0653">Protein transport</keyword>
<protein>
    <recommendedName>
        <fullName evidence="9">Mon2/Sec7/BIG1-like HUS domain-containing protein</fullName>
    </recommendedName>
</protein>